<keyword evidence="4" id="KW-0333">Golgi apparatus</keyword>
<evidence type="ECO:0000256" key="3">
    <source>
        <dbReference type="ARBA" id="ARBA00022989"/>
    </source>
</evidence>
<reference evidence="9" key="1">
    <citation type="submission" date="2015-12" db="EMBL/GenBank/DDBJ databases">
        <title>Update maize B73 reference genome by single molecule sequencing technologies.</title>
        <authorList>
            <consortium name="Maize Genome Sequencing Project"/>
            <person name="Ware D."/>
        </authorList>
    </citation>
    <scope>NUCLEOTIDE SEQUENCE [LARGE SCALE GENOMIC DNA]</scope>
    <source>
        <strain evidence="9">cv. B73</strain>
    </source>
</reference>
<dbReference type="Gramene" id="Zm00001eb072950_T001">
    <property type="protein sequence ID" value="Zm00001eb072950_P001"/>
    <property type="gene ID" value="Zm00001eb072950"/>
</dbReference>
<comment type="subcellular location">
    <subcellularLocation>
        <location evidence="1">Golgi apparatus membrane</location>
    </subcellularLocation>
</comment>
<dbReference type="PANTHER" id="PTHR13815:SF5">
    <property type="entry name" value="GOLGIN CANDIDATE 2"/>
    <property type="match status" value="1"/>
</dbReference>
<organism evidence="8 9">
    <name type="scientific">Zea mays</name>
    <name type="common">Maize</name>
    <dbReference type="NCBI Taxonomy" id="4577"/>
    <lineage>
        <taxon>Eukaryota</taxon>
        <taxon>Viridiplantae</taxon>
        <taxon>Streptophyta</taxon>
        <taxon>Embryophyta</taxon>
        <taxon>Tracheophyta</taxon>
        <taxon>Spermatophyta</taxon>
        <taxon>Magnoliopsida</taxon>
        <taxon>Liliopsida</taxon>
        <taxon>Poales</taxon>
        <taxon>Poaceae</taxon>
        <taxon>PACMAD clade</taxon>
        <taxon>Panicoideae</taxon>
        <taxon>Andropogonodae</taxon>
        <taxon>Andropogoneae</taxon>
        <taxon>Tripsacinae</taxon>
        <taxon>Zea</taxon>
    </lineage>
</organism>
<dbReference type="EnsemblPlants" id="Zm00001eb072950_T001">
    <property type="protein sequence ID" value="Zm00001eb072950_P001"/>
    <property type="gene ID" value="Zm00001eb072950"/>
</dbReference>
<dbReference type="InParanoid" id="A0A804MBF7"/>
<feature type="coiled-coil region" evidence="7">
    <location>
        <begin position="84"/>
        <end position="118"/>
    </location>
</feature>
<dbReference type="InterPro" id="IPR019177">
    <property type="entry name" value="Golgin_subfamily_A_member_5"/>
</dbReference>
<sequence>MAARAIAERKDAVARLEGEKAGLEKLPAEREKEQAQEASELQTSMIETLEAVEIEKQRHHNTRMEALARLARLEVTNGELAKSLAREQWNLEVQVDQVAQLREEVELKKLAQDKYRRKLTKIQKTSAPPVDEIESLRRFKLEEEIV</sequence>
<evidence type="ECO:0000256" key="6">
    <source>
        <dbReference type="ARBA" id="ARBA00023136"/>
    </source>
</evidence>
<dbReference type="Proteomes" id="UP000007305">
    <property type="component" value="Chromosome 2"/>
</dbReference>
<evidence type="ECO:0000313" key="8">
    <source>
        <dbReference type="EnsemblPlants" id="Zm00001eb072950_P001"/>
    </source>
</evidence>
<dbReference type="AlphaFoldDB" id="A0A804MBF7"/>
<proteinExistence type="predicted"/>
<evidence type="ECO:0000313" key="9">
    <source>
        <dbReference type="Proteomes" id="UP000007305"/>
    </source>
</evidence>
<keyword evidence="2" id="KW-0812">Transmembrane</keyword>
<dbReference type="PANTHER" id="PTHR13815">
    <property type="entry name" value="GOLGIN-84"/>
    <property type="match status" value="1"/>
</dbReference>
<reference evidence="8" key="3">
    <citation type="submission" date="2021-05" db="UniProtKB">
        <authorList>
            <consortium name="EnsemblPlants"/>
        </authorList>
    </citation>
    <scope>IDENTIFICATION</scope>
    <source>
        <strain evidence="8">cv. B73</strain>
    </source>
</reference>
<dbReference type="GO" id="GO:0000139">
    <property type="term" value="C:Golgi membrane"/>
    <property type="evidence" value="ECO:0007669"/>
    <property type="project" value="UniProtKB-SubCell"/>
</dbReference>
<evidence type="ECO:0008006" key="10">
    <source>
        <dbReference type="Google" id="ProtNLM"/>
    </source>
</evidence>
<name>A0A804MBF7_MAIZE</name>
<evidence type="ECO:0000256" key="4">
    <source>
        <dbReference type="ARBA" id="ARBA00023034"/>
    </source>
</evidence>
<protein>
    <recommendedName>
        <fullName evidence="10">Golgin candidate 2</fullName>
    </recommendedName>
</protein>
<evidence type="ECO:0000256" key="5">
    <source>
        <dbReference type="ARBA" id="ARBA00023054"/>
    </source>
</evidence>
<evidence type="ECO:0000256" key="2">
    <source>
        <dbReference type="ARBA" id="ARBA00022692"/>
    </source>
</evidence>
<reference evidence="8" key="2">
    <citation type="submission" date="2019-07" db="EMBL/GenBank/DDBJ databases">
        <authorList>
            <person name="Seetharam A."/>
            <person name="Woodhouse M."/>
            <person name="Cannon E."/>
        </authorList>
    </citation>
    <scope>NUCLEOTIDE SEQUENCE [LARGE SCALE GENOMIC DNA]</scope>
    <source>
        <strain evidence="8">cv. B73</strain>
    </source>
</reference>
<keyword evidence="3" id="KW-1133">Transmembrane helix</keyword>
<dbReference type="GO" id="GO:0007030">
    <property type="term" value="P:Golgi organization"/>
    <property type="evidence" value="ECO:0007669"/>
    <property type="project" value="InterPro"/>
</dbReference>
<keyword evidence="6" id="KW-0472">Membrane</keyword>
<evidence type="ECO:0000256" key="1">
    <source>
        <dbReference type="ARBA" id="ARBA00004394"/>
    </source>
</evidence>
<keyword evidence="9" id="KW-1185">Reference proteome</keyword>
<evidence type="ECO:0000256" key="7">
    <source>
        <dbReference type="SAM" id="Coils"/>
    </source>
</evidence>
<accession>A0A804MBF7</accession>
<keyword evidence="5 7" id="KW-0175">Coiled coil</keyword>